<protein>
    <recommendedName>
        <fullName evidence="3">DNA mismatch endonuclease Vsr</fullName>
    </recommendedName>
</protein>
<evidence type="ECO:0008006" key="3">
    <source>
        <dbReference type="Google" id="ProtNLM"/>
    </source>
</evidence>
<proteinExistence type="predicted"/>
<accession>A0ABQ3JBX6</accession>
<reference evidence="2" key="1">
    <citation type="journal article" date="2019" name="Int. J. Syst. Evol. Microbiol.">
        <title>The Global Catalogue of Microorganisms (GCM) 10K type strain sequencing project: providing services to taxonomists for standard genome sequencing and annotation.</title>
        <authorList>
            <consortium name="The Broad Institute Genomics Platform"/>
            <consortium name="The Broad Institute Genome Sequencing Center for Infectious Disease"/>
            <person name="Wu L."/>
            <person name="Ma J."/>
        </authorList>
    </citation>
    <scope>NUCLEOTIDE SEQUENCE [LARGE SCALE GENOMIC DNA]</scope>
    <source>
        <strain evidence="2">KCTC 42443</strain>
    </source>
</reference>
<evidence type="ECO:0000313" key="1">
    <source>
        <dbReference type="EMBL" id="GHF09224.1"/>
    </source>
</evidence>
<gene>
    <name evidence="1" type="ORF">GCM10016455_32670</name>
</gene>
<dbReference type="InterPro" id="IPR011335">
    <property type="entry name" value="Restrct_endonuc-II-like"/>
</dbReference>
<dbReference type="Proteomes" id="UP000609802">
    <property type="component" value="Unassembled WGS sequence"/>
</dbReference>
<sequence length="79" mass="9322">MFRWPQTRREFWREKINGNARRDAEAIGFLLDVGWRVGIVWECALKGRGKRPLPEVIDSLSLWLSSDTKQFCVEGQWID</sequence>
<dbReference type="EMBL" id="BNCH01000012">
    <property type="protein sequence ID" value="GHF09224.1"/>
    <property type="molecule type" value="Genomic_DNA"/>
</dbReference>
<dbReference type="Gene3D" id="3.40.960.10">
    <property type="entry name" value="VSR Endonuclease"/>
    <property type="match status" value="1"/>
</dbReference>
<organism evidence="1 2">
    <name type="scientific">Aliiroseovarius zhejiangensis</name>
    <dbReference type="NCBI Taxonomy" id="1632025"/>
    <lineage>
        <taxon>Bacteria</taxon>
        <taxon>Pseudomonadati</taxon>
        <taxon>Pseudomonadota</taxon>
        <taxon>Alphaproteobacteria</taxon>
        <taxon>Rhodobacterales</taxon>
        <taxon>Paracoccaceae</taxon>
        <taxon>Aliiroseovarius</taxon>
    </lineage>
</organism>
<keyword evidence="2" id="KW-1185">Reference proteome</keyword>
<name>A0ABQ3JBX6_9RHOB</name>
<evidence type="ECO:0000313" key="2">
    <source>
        <dbReference type="Proteomes" id="UP000609802"/>
    </source>
</evidence>
<dbReference type="SUPFAM" id="SSF52980">
    <property type="entry name" value="Restriction endonuclease-like"/>
    <property type="match status" value="1"/>
</dbReference>
<comment type="caution">
    <text evidence="1">The sequence shown here is derived from an EMBL/GenBank/DDBJ whole genome shotgun (WGS) entry which is preliminary data.</text>
</comment>